<organism evidence="5 6">
    <name type="scientific">Winogradskyella marina</name>
    <dbReference type="NCBI Taxonomy" id="2785530"/>
    <lineage>
        <taxon>Bacteria</taxon>
        <taxon>Pseudomonadati</taxon>
        <taxon>Bacteroidota</taxon>
        <taxon>Flavobacteriia</taxon>
        <taxon>Flavobacteriales</taxon>
        <taxon>Flavobacteriaceae</taxon>
        <taxon>Winogradskyella</taxon>
    </lineage>
</organism>
<gene>
    <name evidence="5" type="ORF">ITJ86_15515</name>
</gene>
<evidence type="ECO:0000256" key="2">
    <source>
        <dbReference type="ARBA" id="ARBA00022747"/>
    </source>
</evidence>
<dbReference type="PANTHER" id="PTHR30408">
    <property type="entry name" value="TYPE-1 RESTRICTION ENZYME ECOKI SPECIFICITY PROTEIN"/>
    <property type="match status" value="1"/>
</dbReference>
<evidence type="ECO:0000256" key="1">
    <source>
        <dbReference type="ARBA" id="ARBA00010923"/>
    </source>
</evidence>
<proteinExistence type="inferred from homology"/>
<evidence type="ECO:0000313" key="6">
    <source>
        <dbReference type="Proteomes" id="UP000611215"/>
    </source>
</evidence>
<dbReference type="Gene3D" id="3.90.220.20">
    <property type="entry name" value="DNA methylase specificity domains"/>
    <property type="match status" value="1"/>
</dbReference>
<dbReference type="CDD" id="cd16961">
    <property type="entry name" value="RMtype1_S_TRD-CR_like"/>
    <property type="match status" value="1"/>
</dbReference>
<feature type="domain" description="Type I restriction modification DNA specificity" evidence="4">
    <location>
        <begin position="4"/>
        <end position="168"/>
    </location>
</feature>
<dbReference type="InterPro" id="IPR044946">
    <property type="entry name" value="Restrct_endonuc_typeI_TRD_sf"/>
</dbReference>
<keyword evidence="5" id="KW-0255">Endonuclease</keyword>
<dbReference type="Pfam" id="PF01420">
    <property type="entry name" value="Methylase_S"/>
    <property type="match status" value="1"/>
</dbReference>
<dbReference type="SUPFAM" id="SSF116734">
    <property type="entry name" value="DNA methylase specificity domain"/>
    <property type="match status" value="1"/>
</dbReference>
<accession>A0ABS0ELG7</accession>
<sequence length="191" mass="21761">MLQKLGDIAEIQFGAYDKPTQEGVVKYLHASHFDAFYKPSKFENSFVPLNDKNEKFLLQPNDVILAGKGQRVFAWAYNDSFGQVIPSSLFYIIRTHPSKVLGGFLAQYLNSEKIQYNLKLIGAGATITSIPKKELEQIDVVLPSIEEQIKIVEFIDLLDEDLRLTQDLLIKRKELKKGLINKIMNNNKMIS</sequence>
<protein>
    <submittedName>
        <fullName evidence="5">Restriction endonuclease subunit S</fullName>
    </submittedName>
</protein>
<dbReference type="RefSeq" id="WP_195872571.1">
    <property type="nucleotide sequence ID" value="NZ_JADOET010000018.1"/>
</dbReference>
<dbReference type="Proteomes" id="UP000611215">
    <property type="component" value="Unassembled WGS sequence"/>
</dbReference>
<name>A0ABS0ELG7_9FLAO</name>
<keyword evidence="5" id="KW-0378">Hydrolase</keyword>
<comment type="caution">
    <text evidence="5">The sequence shown here is derived from an EMBL/GenBank/DDBJ whole genome shotgun (WGS) entry which is preliminary data.</text>
</comment>
<evidence type="ECO:0000313" key="5">
    <source>
        <dbReference type="EMBL" id="MBF8151315.1"/>
    </source>
</evidence>
<keyword evidence="3" id="KW-0238">DNA-binding</keyword>
<comment type="similarity">
    <text evidence="1">Belongs to the type-I restriction system S methylase family.</text>
</comment>
<evidence type="ECO:0000259" key="4">
    <source>
        <dbReference type="Pfam" id="PF01420"/>
    </source>
</evidence>
<evidence type="ECO:0000256" key="3">
    <source>
        <dbReference type="ARBA" id="ARBA00023125"/>
    </source>
</evidence>
<dbReference type="GO" id="GO:0004519">
    <property type="term" value="F:endonuclease activity"/>
    <property type="evidence" value="ECO:0007669"/>
    <property type="project" value="UniProtKB-KW"/>
</dbReference>
<dbReference type="InterPro" id="IPR000055">
    <property type="entry name" value="Restrct_endonuc_typeI_TRD"/>
</dbReference>
<keyword evidence="2" id="KW-0680">Restriction system</keyword>
<dbReference type="InterPro" id="IPR052021">
    <property type="entry name" value="Type-I_RS_S_subunit"/>
</dbReference>
<keyword evidence="6" id="KW-1185">Reference proteome</keyword>
<keyword evidence="5" id="KW-0540">Nuclease</keyword>
<dbReference type="EMBL" id="JADOET010000018">
    <property type="protein sequence ID" value="MBF8151315.1"/>
    <property type="molecule type" value="Genomic_DNA"/>
</dbReference>
<dbReference type="PANTHER" id="PTHR30408:SF12">
    <property type="entry name" value="TYPE I RESTRICTION ENZYME MJAVIII SPECIFICITY SUBUNIT"/>
    <property type="match status" value="1"/>
</dbReference>
<reference evidence="5 6" key="1">
    <citation type="submission" date="2020-11" db="EMBL/GenBank/DDBJ databases">
        <title>Winogradskyella marina sp. nov., isolated from marine sediment.</title>
        <authorList>
            <person name="Bo J."/>
            <person name="Wang S."/>
            <person name="Song X."/>
            <person name="Du Z."/>
        </authorList>
    </citation>
    <scope>NUCLEOTIDE SEQUENCE [LARGE SCALE GENOMIC DNA]</scope>
    <source>
        <strain evidence="5 6">F6397</strain>
    </source>
</reference>